<evidence type="ECO:0000256" key="8">
    <source>
        <dbReference type="ARBA" id="ARBA00023065"/>
    </source>
</evidence>
<comment type="subcellular location">
    <subcellularLocation>
        <location evidence="1">Membrane</location>
        <topology evidence="1">Multi-pass membrane protein</topology>
    </subcellularLocation>
</comment>
<keyword evidence="6" id="KW-0630">Potassium</keyword>
<dbReference type="PANTHER" id="PTHR46157:SF4">
    <property type="entry name" value="K(+) EFFLUX ANTIPORTER 3, CHLOROPLASTIC"/>
    <property type="match status" value="1"/>
</dbReference>
<keyword evidence="9 10" id="KW-0472">Membrane</keyword>
<reference evidence="12 13" key="1">
    <citation type="submission" date="2021-08" db="EMBL/GenBank/DDBJ databases">
        <title>Comparative Genomics Analysis of the Genus Qipengyuania Reveals Extensive Genetic Diversity and Metabolic Versatility, Including the Description of Fifteen Novel Species.</title>
        <authorList>
            <person name="Liu Y."/>
        </authorList>
    </citation>
    <scope>NUCLEOTIDE SEQUENCE [LARGE SCALE GENOMIC DNA]</scope>
    <source>
        <strain evidence="12 13">1NDH1</strain>
    </source>
</reference>
<evidence type="ECO:0000256" key="5">
    <source>
        <dbReference type="ARBA" id="ARBA00022692"/>
    </source>
</evidence>
<dbReference type="InterPro" id="IPR036291">
    <property type="entry name" value="NAD(P)-bd_dom_sf"/>
</dbReference>
<feature type="transmembrane region" description="Helical" evidence="10">
    <location>
        <begin position="53"/>
        <end position="73"/>
    </location>
</feature>
<evidence type="ECO:0000313" key="13">
    <source>
        <dbReference type="Proteomes" id="UP000824321"/>
    </source>
</evidence>
<evidence type="ECO:0000256" key="4">
    <source>
        <dbReference type="ARBA" id="ARBA00022538"/>
    </source>
</evidence>
<dbReference type="PANTHER" id="PTHR46157">
    <property type="entry name" value="K(+) EFFLUX ANTIPORTER 3, CHLOROPLASTIC"/>
    <property type="match status" value="1"/>
</dbReference>
<feature type="transmembrane region" description="Helical" evidence="10">
    <location>
        <begin position="85"/>
        <end position="105"/>
    </location>
</feature>
<feature type="transmembrane region" description="Helical" evidence="10">
    <location>
        <begin position="312"/>
        <end position="334"/>
    </location>
</feature>
<dbReference type="PROSITE" id="PS51201">
    <property type="entry name" value="RCK_N"/>
    <property type="match status" value="1"/>
</dbReference>
<proteinExistence type="predicted"/>
<dbReference type="Gene3D" id="3.40.50.720">
    <property type="entry name" value="NAD(P)-binding Rossmann-like Domain"/>
    <property type="match status" value="1"/>
</dbReference>
<feature type="transmembrane region" description="Helical" evidence="10">
    <location>
        <begin position="231"/>
        <end position="252"/>
    </location>
</feature>
<keyword evidence="5 10" id="KW-0812">Transmembrane</keyword>
<dbReference type="InterPro" id="IPR006036">
    <property type="entry name" value="K_uptake_TrkA"/>
</dbReference>
<dbReference type="PRINTS" id="PR00335">
    <property type="entry name" value="KUPTAKETRKA"/>
</dbReference>
<keyword evidence="2" id="KW-0813">Transport</keyword>
<dbReference type="Pfam" id="PF02254">
    <property type="entry name" value="TrkA_N"/>
    <property type="match status" value="1"/>
</dbReference>
<dbReference type="InterPro" id="IPR003148">
    <property type="entry name" value="RCK_N"/>
</dbReference>
<evidence type="ECO:0000256" key="6">
    <source>
        <dbReference type="ARBA" id="ARBA00022958"/>
    </source>
</evidence>
<dbReference type="RefSeq" id="WP_221431169.1">
    <property type="nucleotide sequence ID" value="NZ_CP081294.1"/>
</dbReference>
<keyword evidence="7 10" id="KW-1133">Transmembrane helix</keyword>
<evidence type="ECO:0000256" key="3">
    <source>
        <dbReference type="ARBA" id="ARBA00022449"/>
    </source>
</evidence>
<feature type="transmembrane region" description="Helical" evidence="10">
    <location>
        <begin position="197"/>
        <end position="219"/>
    </location>
</feature>
<feature type="transmembrane region" description="Helical" evidence="10">
    <location>
        <begin position="111"/>
        <end position="134"/>
    </location>
</feature>
<dbReference type="InterPro" id="IPR038770">
    <property type="entry name" value="Na+/solute_symporter_sf"/>
</dbReference>
<sequence>MTGFLILAFLILVAGVVAVPLASRFGLGSVLGYLLAGMAISPVLAGLNVDVDALQVFAEFGVVMMLFIIGLEMEPKRLWAMRGKLLGLGGGQVLLTTLAITGIALLDSNPWHTALAIGMVLALSSTAIIVQTLTEKNLMKSEGGEASFSVLLVQDVAVIPILALLPLLAMPELYAGAGGEAASHGHGGIDLTANMPVWLAALSRVAAVAGVIAIGIYAIRPLFRYIAAANLRELFTAAALGVVIGIALLMSLVGLSPALGAFVAGVVLATSEYRHELESDINPFKGLLLGLFFITVGAGVDFVLASEMWQDVVFWAAVTIAAKFLVLLVVGWLYGLRKQALWLFCLSLPQAGEFAFVLIAFAVANSVLPEALADLLLLIVALTMLVTPLLFILYDKVIAHAYCTDGEAREADAIEEENEIIIAGRGRMGGIIDRMLQSAGYSTTVIDYDSKQLEIVRKFGYRTYFGDATRPDLLHSAGIEKAKLLVVALDEREQIDRIVQHVVKNYPQVHVTARAIDRNHVYELWAYGCRDVIRETYDSSLRMGRSAYEALGMDRQQATAAMDAWEEMDRKSMPEVASLYRLDIPYHENEPLMRRVKELRAEWDPVLREQMDEILKRGS</sequence>
<evidence type="ECO:0000259" key="11">
    <source>
        <dbReference type="PROSITE" id="PS51201"/>
    </source>
</evidence>
<evidence type="ECO:0000256" key="10">
    <source>
        <dbReference type="SAM" id="Phobius"/>
    </source>
</evidence>
<feature type="transmembrane region" description="Helical" evidence="10">
    <location>
        <begin position="341"/>
        <end position="363"/>
    </location>
</feature>
<gene>
    <name evidence="12" type="ORF">K3136_01505</name>
</gene>
<evidence type="ECO:0000256" key="2">
    <source>
        <dbReference type="ARBA" id="ARBA00022448"/>
    </source>
</evidence>
<feature type="domain" description="RCK N-terminal" evidence="11">
    <location>
        <begin position="417"/>
        <end position="534"/>
    </location>
</feature>
<evidence type="ECO:0000256" key="1">
    <source>
        <dbReference type="ARBA" id="ARBA00004141"/>
    </source>
</evidence>
<evidence type="ECO:0000313" key="12">
    <source>
        <dbReference type="EMBL" id="QZD95430.1"/>
    </source>
</evidence>
<feature type="transmembrane region" description="Helical" evidence="10">
    <location>
        <begin position="30"/>
        <end position="47"/>
    </location>
</feature>
<dbReference type="EMBL" id="CP081294">
    <property type="protein sequence ID" value="QZD95430.1"/>
    <property type="molecule type" value="Genomic_DNA"/>
</dbReference>
<accession>A0ABX9A2D0</accession>
<evidence type="ECO:0000256" key="7">
    <source>
        <dbReference type="ARBA" id="ARBA00022989"/>
    </source>
</evidence>
<keyword evidence="13" id="KW-1185">Reference proteome</keyword>
<feature type="transmembrane region" description="Helical" evidence="10">
    <location>
        <begin position="375"/>
        <end position="394"/>
    </location>
</feature>
<dbReference type="Pfam" id="PF00999">
    <property type="entry name" value="Na_H_Exchanger"/>
    <property type="match status" value="1"/>
</dbReference>
<protein>
    <submittedName>
        <fullName evidence="12">Cation:proton antiporter</fullName>
    </submittedName>
</protein>
<feature type="transmembrane region" description="Helical" evidence="10">
    <location>
        <begin position="287"/>
        <end position="306"/>
    </location>
</feature>
<evidence type="ECO:0000256" key="9">
    <source>
        <dbReference type="ARBA" id="ARBA00023136"/>
    </source>
</evidence>
<organism evidence="12 13">
    <name type="scientific">Qipengyuania gelatinilytica</name>
    <dbReference type="NCBI Taxonomy" id="2867231"/>
    <lineage>
        <taxon>Bacteria</taxon>
        <taxon>Pseudomonadati</taxon>
        <taxon>Pseudomonadota</taxon>
        <taxon>Alphaproteobacteria</taxon>
        <taxon>Sphingomonadales</taxon>
        <taxon>Erythrobacteraceae</taxon>
        <taxon>Qipengyuania</taxon>
    </lineage>
</organism>
<dbReference type="Gene3D" id="1.20.1530.20">
    <property type="match status" value="1"/>
</dbReference>
<feature type="transmembrane region" description="Helical" evidence="10">
    <location>
        <begin position="6"/>
        <end position="23"/>
    </location>
</feature>
<keyword evidence="8" id="KW-0406">Ion transport</keyword>
<keyword evidence="4" id="KW-0633">Potassium transport</keyword>
<keyword evidence="3" id="KW-0050">Antiport</keyword>
<dbReference type="Proteomes" id="UP000824321">
    <property type="component" value="Chromosome"/>
</dbReference>
<dbReference type="InterPro" id="IPR006153">
    <property type="entry name" value="Cation/H_exchanger_TM"/>
</dbReference>
<name>A0ABX9A2D0_9SPHN</name>
<dbReference type="SUPFAM" id="SSF51735">
    <property type="entry name" value="NAD(P)-binding Rossmann-fold domains"/>
    <property type="match status" value="1"/>
</dbReference>